<reference evidence="5 6" key="1">
    <citation type="submission" date="2019-02" db="EMBL/GenBank/DDBJ databases">
        <title>Genomic Encyclopedia of Type Strains, Phase IV (KMG-IV): sequencing the most valuable type-strain genomes for metagenomic binning, comparative biology and taxonomic classification.</title>
        <authorList>
            <person name="Goeker M."/>
        </authorList>
    </citation>
    <scope>NUCLEOTIDE SEQUENCE [LARGE SCALE GENOMIC DNA]</scope>
    <source>
        <strain evidence="5 6">DSM 10617</strain>
    </source>
</reference>
<dbReference type="CDD" id="cd06342">
    <property type="entry name" value="PBP1_ABC_LIVBP-like"/>
    <property type="match status" value="1"/>
</dbReference>
<feature type="signal peptide" evidence="3">
    <location>
        <begin position="1"/>
        <end position="27"/>
    </location>
</feature>
<evidence type="ECO:0000259" key="4">
    <source>
        <dbReference type="PROSITE" id="PS50208"/>
    </source>
</evidence>
<comment type="caution">
    <text evidence="5">The sequence shown here is derived from an EMBL/GenBank/DDBJ whole genome shotgun (WGS) entry which is preliminary data.</text>
</comment>
<dbReference type="Pfam" id="PF13458">
    <property type="entry name" value="Peripla_BP_6"/>
    <property type="match status" value="1"/>
</dbReference>
<gene>
    <name evidence="5" type="ORF">EV685_1667</name>
</gene>
<dbReference type="AlphaFoldDB" id="A0A4Q7LRT5"/>
<evidence type="ECO:0000256" key="1">
    <source>
        <dbReference type="ARBA" id="ARBA00010062"/>
    </source>
</evidence>
<dbReference type="Gene3D" id="3.40.50.2300">
    <property type="match status" value="2"/>
</dbReference>
<feature type="chain" id="PRO_5020648329" evidence="3">
    <location>
        <begin position="28"/>
        <end position="727"/>
    </location>
</feature>
<keyword evidence="2 3" id="KW-0732">Signal</keyword>
<dbReference type="Gene3D" id="3.40.50.1460">
    <property type="match status" value="1"/>
</dbReference>
<sequence length="727" mass="77519">MSSILASHRLLVGLGLLLLLQALPAQAARLALVIGNAAYADSPLRNPVNDARAVEAKLQQLGFTVHKVENLKRAQIGRTVSGFASRIRPGDDVVVFYAGHGLQVRGVNYLPAVDAEIQNEDDVPLNSLNVGSLLERLDEAKAGVKLLILDACRNNPYARGFRSASRGLARVADAPGGTLMHFATRPGSVAADGSGANGLYTTELLKAIDLPGVPVELMLKRVAAAVERVSQGQQEPWGEGSLKGDFYFRPPSSATAPALVPPTASTGISLEDLQREEASRQAWNGWQQRMKADFDKTTGFSGSSDLQAMAWDRFLGLWTEDNPISREDDDLRQQARQRLDAARRLAAPSGPSSQVAMITPPVGSLSTGKTLVRIGHVGPTSGAIAHLGLDNENGARLAIEEANAAGVRIGGRELRFELVTDDDGADPKSGVEAARRVVAQGVVGVVGHLNSGTSIPASAVYQQAGIAQISPSATNPKLTRQGFRTTFRLITDDQHASEAFGRYAVQQLGARKIALIDDRTAYGVGVVDAFERAVKAAGAEVVGREFTNDPATDHTAILTSLKARRPDVVFFGGMDSVAGPLLRQMRQMGIDARLLGGDGICSGELVKLAGGADPVDGRVLCYESGGVDGEFTAPMVDFKRRYKARFGMDVQIYAPYTYDAVRVLIDAMRRADSIEPARVLQALARTTGYKGVTGPIAFDDKGDLVRASLTLYGFRRGGERQAQAVLH</sequence>
<dbReference type="InterPro" id="IPR028082">
    <property type="entry name" value="Peripla_BP_I"/>
</dbReference>
<proteinExistence type="inferred from homology"/>
<comment type="similarity">
    <text evidence="1">Belongs to the leucine-binding protein family.</text>
</comment>
<protein>
    <submittedName>
        <fullName evidence="5">ABC-type branched-subunit amino acid transport system substrate-binding protein</fullName>
    </submittedName>
</protein>
<name>A0A4Q7LRT5_9BURK</name>
<dbReference type="SUPFAM" id="SSF53822">
    <property type="entry name" value="Periplasmic binding protein-like I"/>
    <property type="match status" value="1"/>
</dbReference>
<evidence type="ECO:0000256" key="3">
    <source>
        <dbReference type="SAM" id="SignalP"/>
    </source>
</evidence>
<dbReference type="GO" id="GO:0004197">
    <property type="term" value="F:cysteine-type endopeptidase activity"/>
    <property type="evidence" value="ECO:0007669"/>
    <property type="project" value="InterPro"/>
</dbReference>
<dbReference type="InterPro" id="IPR001309">
    <property type="entry name" value="Pept_C14_p20"/>
</dbReference>
<dbReference type="InterPro" id="IPR028081">
    <property type="entry name" value="Leu-bd"/>
</dbReference>
<keyword evidence="6" id="KW-1185">Reference proteome</keyword>
<dbReference type="EMBL" id="SGWV01000008">
    <property type="protein sequence ID" value="RZS57103.1"/>
    <property type="molecule type" value="Genomic_DNA"/>
</dbReference>
<dbReference type="PANTHER" id="PTHR47151">
    <property type="entry name" value="LEU/ILE/VAL-BINDING ABC TRANSPORTER SUBUNIT"/>
    <property type="match status" value="1"/>
</dbReference>
<dbReference type="InterPro" id="IPR029030">
    <property type="entry name" value="Caspase-like_dom_sf"/>
</dbReference>
<feature type="domain" description="Caspase family p20" evidence="4">
    <location>
        <begin position="27"/>
        <end position="156"/>
    </location>
</feature>
<dbReference type="GO" id="GO:0006508">
    <property type="term" value="P:proteolysis"/>
    <property type="evidence" value="ECO:0007669"/>
    <property type="project" value="InterPro"/>
</dbReference>
<dbReference type="SUPFAM" id="SSF52129">
    <property type="entry name" value="Caspase-like"/>
    <property type="match status" value="1"/>
</dbReference>
<organism evidence="5 6">
    <name type="scientific">Sphaerotilus mobilis</name>
    <dbReference type="NCBI Taxonomy" id="47994"/>
    <lineage>
        <taxon>Bacteria</taxon>
        <taxon>Pseudomonadati</taxon>
        <taxon>Pseudomonadota</taxon>
        <taxon>Betaproteobacteria</taxon>
        <taxon>Burkholderiales</taxon>
        <taxon>Sphaerotilaceae</taxon>
        <taxon>Sphaerotilus</taxon>
    </lineage>
</organism>
<dbReference type="Pfam" id="PF00656">
    <property type="entry name" value="Peptidase_C14"/>
    <property type="match status" value="1"/>
</dbReference>
<evidence type="ECO:0000313" key="5">
    <source>
        <dbReference type="EMBL" id="RZS57103.1"/>
    </source>
</evidence>
<accession>A0A4Q7LRT5</accession>
<dbReference type="InterPro" id="IPR011600">
    <property type="entry name" value="Pept_C14_caspase"/>
</dbReference>
<dbReference type="Proteomes" id="UP000293433">
    <property type="component" value="Unassembled WGS sequence"/>
</dbReference>
<dbReference type="PANTHER" id="PTHR47151:SF2">
    <property type="entry name" value="AMINO ACID BINDING PROTEIN"/>
    <property type="match status" value="1"/>
</dbReference>
<evidence type="ECO:0000256" key="2">
    <source>
        <dbReference type="ARBA" id="ARBA00022729"/>
    </source>
</evidence>
<evidence type="ECO:0000313" key="6">
    <source>
        <dbReference type="Proteomes" id="UP000293433"/>
    </source>
</evidence>
<dbReference type="PROSITE" id="PS50208">
    <property type="entry name" value="CASPASE_P20"/>
    <property type="match status" value="1"/>
</dbReference>